<dbReference type="InterPro" id="IPR010982">
    <property type="entry name" value="Lambda_DNA-bd_dom_sf"/>
</dbReference>
<dbReference type="GO" id="GO:0005524">
    <property type="term" value="F:ATP binding"/>
    <property type="evidence" value="ECO:0007669"/>
    <property type="project" value="UniProtKB-KW"/>
</dbReference>
<dbReference type="GO" id="GO:0003677">
    <property type="term" value="F:DNA binding"/>
    <property type="evidence" value="ECO:0007669"/>
    <property type="project" value="InterPro"/>
</dbReference>
<keyword evidence="2" id="KW-0067">ATP-binding</keyword>
<keyword evidence="2" id="KW-0547">Nucleotide-binding</keyword>
<dbReference type="Gene3D" id="3.40.50.300">
    <property type="entry name" value="P-loop containing nucleotide triphosphate hydrolases"/>
    <property type="match status" value="1"/>
</dbReference>
<keyword evidence="3" id="KW-1185">Reference proteome</keyword>
<organism evidence="2 3">
    <name type="scientific">Deferribacter autotrophicus</name>
    <dbReference type="NCBI Taxonomy" id="500465"/>
    <lineage>
        <taxon>Bacteria</taxon>
        <taxon>Pseudomonadati</taxon>
        <taxon>Deferribacterota</taxon>
        <taxon>Deferribacteres</taxon>
        <taxon>Deferribacterales</taxon>
        <taxon>Deferribacteraceae</taxon>
        <taxon>Deferribacter</taxon>
    </lineage>
</organism>
<sequence length="293" mass="32924">MTKLAQVMDRFGLTVADVAKITGHSQPTISQLKAGNYNGKNGKEQEVLNILAESGYMLEPKKIVVRSDVFITTKNVKRFNELCDEMFSEEADLTSSIGVVIGRAGRGKTKAARHYCINKPEAVYVQFLDGFSLVDVAREIAYELGGVRPRGFRACLDVIEESTIAYRKIAIIDEADKMPKKYFEMIRGLNERCNMPIVLVGEESLKRILDSERRLKSRTRRVVAFEPISVEDVFVYYEKALGLSLDVSIVKKLHKKASGDFRFVVRDAINIARIININGLTEVDEKVLRALNG</sequence>
<dbReference type="SUPFAM" id="SSF52540">
    <property type="entry name" value="P-loop containing nucleoside triphosphate hydrolases"/>
    <property type="match status" value="1"/>
</dbReference>
<gene>
    <name evidence="2" type="ORF">FHQ18_11540</name>
</gene>
<dbReference type="EMBL" id="VFJB01000009">
    <property type="protein sequence ID" value="KAA0257190.1"/>
    <property type="molecule type" value="Genomic_DNA"/>
</dbReference>
<dbReference type="Proteomes" id="UP000322876">
    <property type="component" value="Unassembled WGS sequence"/>
</dbReference>
<dbReference type="PANTHER" id="PTHR35894">
    <property type="entry name" value="GENERAL SECRETION PATHWAY PROTEIN A-RELATED"/>
    <property type="match status" value="1"/>
</dbReference>
<dbReference type="Pfam" id="PF13401">
    <property type="entry name" value="AAA_22"/>
    <property type="match status" value="1"/>
</dbReference>
<dbReference type="InterPro" id="IPR052026">
    <property type="entry name" value="ExeA_AAA_ATPase_DNA-bind"/>
</dbReference>
<name>A0A5A8EZT0_9BACT</name>
<dbReference type="Gene3D" id="1.10.260.40">
    <property type="entry name" value="lambda repressor-like DNA-binding domains"/>
    <property type="match status" value="1"/>
</dbReference>
<accession>A0A5A8EZT0</accession>
<evidence type="ECO:0000259" key="1">
    <source>
        <dbReference type="Pfam" id="PF13401"/>
    </source>
</evidence>
<feature type="domain" description="ORC1/DEAH AAA+ ATPase" evidence="1">
    <location>
        <begin position="94"/>
        <end position="209"/>
    </location>
</feature>
<dbReference type="AlphaFoldDB" id="A0A5A8EZT0"/>
<dbReference type="SUPFAM" id="SSF47413">
    <property type="entry name" value="lambda repressor-like DNA-binding domains"/>
    <property type="match status" value="1"/>
</dbReference>
<dbReference type="GO" id="GO:0016887">
    <property type="term" value="F:ATP hydrolysis activity"/>
    <property type="evidence" value="ECO:0007669"/>
    <property type="project" value="InterPro"/>
</dbReference>
<dbReference type="RefSeq" id="WP_149267331.1">
    <property type="nucleotide sequence ID" value="NZ_VFJB01000009.1"/>
</dbReference>
<reference evidence="2 3" key="1">
    <citation type="submission" date="2019-06" db="EMBL/GenBank/DDBJ databases">
        <title>Genomic insights into carbon and energy metabolism of Deferribacter autotrophicus revealed new metabolic traits in the phylum Deferribacteres.</title>
        <authorList>
            <person name="Slobodkin A.I."/>
            <person name="Slobodkina G.B."/>
            <person name="Allioux M."/>
            <person name="Alain K."/>
            <person name="Jebbar M."/>
            <person name="Shadrin V."/>
            <person name="Kublanov I.V."/>
            <person name="Toshchakov S.V."/>
            <person name="Bonch-Osmolovskaya E.A."/>
        </authorList>
    </citation>
    <scope>NUCLEOTIDE SEQUENCE [LARGE SCALE GENOMIC DNA]</scope>
    <source>
        <strain evidence="2 3">SL50</strain>
    </source>
</reference>
<dbReference type="PANTHER" id="PTHR35894:SF5">
    <property type="entry name" value="MU-LIKE PROPHAGE FLUMU DNA TRANSPOSITION PROTEIN B"/>
    <property type="match status" value="1"/>
</dbReference>
<dbReference type="OrthoDB" id="360543at2"/>
<dbReference type="InterPro" id="IPR049945">
    <property type="entry name" value="AAA_22"/>
</dbReference>
<evidence type="ECO:0000313" key="3">
    <source>
        <dbReference type="Proteomes" id="UP000322876"/>
    </source>
</evidence>
<comment type="caution">
    <text evidence="2">The sequence shown here is derived from an EMBL/GenBank/DDBJ whole genome shotgun (WGS) entry which is preliminary data.</text>
</comment>
<protein>
    <submittedName>
        <fullName evidence="2">ATP-binding protein</fullName>
    </submittedName>
</protein>
<proteinExistence type="predicted"/>
<dbReference type="InterPro" id="IPR027417">
    <property type="entry name" value="P-loop_NTPase"/>
</dbReference>
<evidence type="ECO:0000313" key="2">
    <source>
        <dbReference type="EMBL" id="KAA0257190.1"/>
    </source>
</evidence>